<keyword evidence="11" id="KW-1185">Reference proteome</keyword>
<feature type="modified residue" description="N6-(pyridoxal phosphate)lysine" evidence="8">
    <location>
        <position position="300"/>
    </location>
</feature>
<gene>
    <name evidence="8 10" type="primary">selA</name>
    <name evidence="10" type="ORF">ACG04R_21195</name>
</gene>
<evidence type="ECO:0000313" key="11">
    <source>
        <dbReference type="Proteomes" id="UP001606134"/>
    </source>
</evidence>
<dbReference type="Gene3D" id="3.40.640.10">
    <property type="entry name" value="Type I PLP-dependent aspartate aminotransferase-like (Major domain)"/>
    <property type="match status" value="1"/>
</dbReference>
<keyword evidence="5 8" id="KW-0648">Protein biosynthesis</keyword>
<dbReference type="EMBL" id="JBIGIC010000012">
    <property type="protein sequence ID" value="MFG6489213.1"/>
    <property type="molecule type" value="Genomic_DNA"/>
</dbReference>
<evidence type="ECO:0000256" key="7">
    <source>
        <dbReference type="ARBA" id="ARBA00044507"/>
    </source>
</evidence>
<dbReference type="HAMAP" id="MF_00423">
    <property type="entry name" value="SelA"/>
    <property type="match status" value="1"/>
</dbReference>
<dbReference type="Pfam" id="PF03841">
    <property type="entry name" value="SelA"/>
    <property type="match status" value="1"/>
</dbReference>
<comment type="caution">
    <text evidence="10">The sequence shown here is derived from an EMBL/GenBank/DDBJ whole genome shotgun (WGS) entry which is preliminary data.</text>
</comment>
<dbReference type="InterPro" id="IPR015424">
    <property type="entry name" value="PyrdxlP-dep_Trfase"/>
</dbReference>
<accession>A0ABW7HHR2</accession>
<dbReference type="InterPro" id="IPR018319">
    <property type="entry name" value="SelA-like"/>
</dbReference>
<dbReference type="NCBIfam" id="TIGR00474">
    <property type="entry name" value="selA"/>
    <property type="match status" value="1"/>
</dbReference>
<evidence type="ECO:0000259" key="9">
    <source>
        <dbReference type="Pfam" id="PF12390"/>
    </source>
</evidence>
<dbReference type="PANTHER" id="PTHR32328:SF0">
    <property type="entry name" value="L-SERYL-TRNA(SEC) SELENIUM TRANSFERASE"/>
    <property type="match status" value="1"/>
</dbReference>
<evidence type="ECO:0000256" key="1">
    <source>
        <dbReference type="ARBA" id="ARBA00001933"/>
    </source>
</evidence>
<evidence type="ECO:0000256" key="4">
    <source>
        <dbReference type="ARBA" id="ARBA00022898"/>
    </source>
</evidence>
<evidence type="ECO:0000313" key="10">
    <source>
        <dbReference type="EMBL" id="MFG6489213.1"/>
    </source>
</evidence>
<evidence type="ECO:0000256" key="5">
    <source>
        <dbReference type="ARBA" id="ARBA00022917"/>
    </source>
</evidence>
<reference evidence="10 11" key="1">
    <citation type="submission" date="2024-08" db="EMBL/GenBank/DDBJ databases">
        <authorList>
            <person name="Lu H."/>
        </authorList>
    </citation>
    <scope>NUCLEOTIDE SEQUENCE [LARGE SCALE GENOMIC DNA]</scope>
    <source>
        <strain evidence="10 11">BYS78W</strain>
    </source>
</reference>
<dbReference type="SUPFAM" id="SSF53383">
    <property type="entry name" value="PLP-dependent transferases"/>
    <property type="match status" value="1"/>
</dbReference>
<dbReference type="Gene3D" id="3.90.1150.180">
    <property type="match status" value="1"/>
</dbReference>
<comment type="subcellular location">
    <subcellularLocation>
        <location evidence="8">Cytoplasm</location>
    </subcellularLocation>
</comment>
<comment type="similarity">
    <text evidence="7 8">Belongs to the SelA family.</text>
</comment>
<organism evidence="10 11">
    <name type="scientific">Pelomonas candidula</name>
    <dbReference type="NCBI Taxonomy" id="3299025"/>
    <lineage>
        <taxon>Bacteria</taxon>
        <taxon>Pseudomonadati</taxon>
        <taxon>Pseudomonadota</taxon>
        <taxon>Betaproteobacteria</taxon>
        <taxon>Burkholderiales</taxon>
        <taxon>Sphaerotilaceae</taxon>
        <taxon>Roseateles</taxon>
    </lineage>
</organism>
<dbReference type="EC" id="2.9.1.1" evidence="8"/>
<protein>
    <recommendedName>
        <fullName evidence="8">L-seryl-tRNA(Sec) selenium transferase</fullName>
        <ecNumber evidence="8">2.9.1.1</ecNumber>
    </recommendedName>
    <alternativeName>
        <fullName evidence="8">Selenocysteine synthase</fullName>
        <shortName evidence="8">Sec synthase</shortName>
    </alternativeName>
    <alternativeName>
        <fullName evidence="8">Selenocysteinyl-tRNA(Sec) synthase</fullName>
    </alternativeName>
</protein>
<dbReference type="PANTHER" id="PTHR32328">
    <property type="entry name" value="L-SERYL-TRNA(SEC) SELENIUM TRANSFERASE"/>
    <property type="match status" value="1"/>
</dbReference>
<dbReference type="Pfam" id="PF12390">
    <property type="entry name" value="Se-cys_synth_N"/>
    <property type="match status" value="1"/>
</dbReference>
<dbReference type="InterPro" id="IPR025862">
    <property type="entry name" value="SelA_trans_N_dom"/>
</dbReference>
<proteinExistence type="inferred from homology"/>
<keyword evidence="6 8" id="KW-0711">Selenium</keyword>
<comment type="pathway">
    <text evidence="8">Aminoacyl-tRNA biosynthesis; selenocysteinyl-tRNA(Sec) biosynthesis; selenocysteinyl-tRNA(Sec) from L-seryl-tRNA(Sec) (bacterial route): step 1/1.</text>
</comment>
<comment type="catalytic activity">
    <reaction evidence="8">
        <text>L-seryl-tRNA(Sec) + selenophosphate + H(+) = L-selenocysteinyl-tRNA(Sec) + phosphate</text>
        <dbReference type="Rhea" id="RHEA:22728"/>
        <dbReference type="Rhea" id="RHEA-COMP:9742"/>
        <dbReference type="Rhea" id="RHEA-COMP:9743"/>
        <dbReference type="ChEBI" id="CHEBI:15378"/>
        <dbReference type="ChEBI" id="CHEBI:16144"/>
        <dbReference type="ChEBI" id="CHEBI:43474"/>
        <dbReference type="ChEBI" id="CHEBI:78533"/>
        <dbReference type="ChEBI" id="CHEBI:78573"/>
        <dbReference type="EC" id="2.9.1.1"/>
    </reaction>
</comment>
<dbReference type="Proteomes" id="UP001606134">
    <property type="component" value="Unassembled WGS sequence"/>
</dbReference>
<feature type="domain" description="L-seryl-tRNA selenium transferase N-terminal" evidence="9">
    <location>
        <begin position="18"/>
        <end position="53"/>
    </location>
</feature>
<evidence type="ECO:0000256" key="8">
    <source>
        <dbReference type="HAMAP-Rule" id="MF_00423"/>
    </source>
</evidence>
<dbReference type="RefSeq" id="WP_394415521.1">
    <property type="nucleotide sequence ID" value="NZ_JBIGIC010000012.1"/>
</dbReference>
<evidence type="ECO:0000256" key="2">
    <source>
        <dbReference type="ARBA" id="ARBA00022490"/>
    </source>
</evidence>
<dbReference type="InterPro" id="IPR015421">
    <property type="entry name" value="PyrdxlP-dep_Trfase_major"/>
</dbReference>
<evidence type="ECO:0000256" key="6">
    <source>
        <dbReference type="ARBA" id="ARBA00023266"/>
    </source>
</evidence>
<keyword evidence="4 8" id="KW-0663">Pyridoxal phosphate</keyword>
<keyword evidence="2 8" id="KW-0963">Cytoplasm</keyword>
<keyword evidence="3 8" id="KW-0808">Transferase</keyword>
<dbReference type="GO" id="GO:0004125">
    <property type="term" value="F:L-seryl-tRNA(Sec) selenium transferase activity"/>
    <property type="evidence" value="ECO:0007669"/>
    <property type="project" value="UniProtKB-EC"/>
</dbReference>
<evidence type="ECO:0000256" key="3">
    <source>
        <dbReference type="ARBA" id="ARBA00022679"/>
    </source>
</evidence>
<name>A0ABW7HHR2_9BURK</name>
<sequence>MNAPDESVVHGSKARPQDLPALDRLLRDCAPLVAEHGHTLVAREARALLDGLRARAVAGDLLRAEVAALPQALAARVESRMQPAMRAVLNLTGTVIHTNLGRSLLADAALQQVMALMGSPNNLEFDLERGARGDRDDLIEDLLCELTGAEAATVVNNNAAAVLLGIAALARGREAIVSRGELVEIGGAFRMPDVMSAAGATLVEVGTTNRTHPRDYEQAITPRTGLIVKVHTSNYQVQGFTSSVDEATLAPIARQAGVPLMTDLGSGALVDLSKWGLPAEPLPQAMLAAGCDVVTFSGDKLLGGPQAGLIVGSKAAVGRIRKFPMKRALRLSKLPFAALEATLRLYLRPERLVRDLPTLRLLTRNPAQIADLAQRLLPDMAAAVAPRFAVETVALQSQIGSGSLPVERIPSAGLAITAADGRGRTLEALATALRGLPRPVIGRIHDDRLLLDLRCLEAPALLTSQLGVLKEALA</sequence>
<dbReference type="InterPro" id="IPR004534">
    <property type="entry name" value="SelA_trans"/>
</dbReference>
<comment type="function">
    <text evidence="8">Converts seryl-tRNA(Sec) to selenocysteinyl-tRNA(Sec) required for selenoprotein biosynthesis.</text>
</comment>
<comment type="cofactor">
    <cofactor evidence="1 8">
        <name>pyridoxal 5'-phosphate</name>
        <dbReference type="ChEBI" id="CHEBI:597326"/>
    </cofactor>
</comment>